<keyword evidence="3 5" id="KW-1133">Transmembrane helix</keyword>
<feature type="transmembrane region" description="Helical" evidence="5">
    <location>
        <begin position="75"/>
        <end position="104"/>
    </location>
</feature>
<dbReference type="Proteomes" id="UP000281564">
    <property type="component" value="Unassembled WGS sequence"/>
</dbReference>
<keyword evidence="2 5" id="KW-0812">Transmembrane</keyword>
<organism evidence="6 7">
    <name type="scientific">Halonotius pteroides</name>
    <dbReference type="NCBI Taxonomy" id="268735"/>
    <lineage>
        <taxon>Archaea</taxon>
        <taxon>Methanobacteriati</taxon>
        <taxon>Methanobacteriota</taxon>
        <taxon>Stenosarchaea group</taxon>
        <taxon>Halobacteria</taxon>
        <taxon>Halobacteriales</taxon>
        <taxon>Haloferacaceae</taxon>
        <taxon>Halonotius</taxon>
    </lineage>
</organism>
<accession>A0A3A6Q161</accession>
<dbReference type="InterPro" id="IPR019109">
    <property type="entry name" value="MamF_MmsF"/>
</dbReference>
<dbReference type="EMBL" id="QMDW01000006">
    <property type="protein sequence ID" value="RJX50347.1"/>
    <property type="molecule type" value="Genomic_DNA"/>
</dbReference>
<evidence type="ECO:0000313" key="7">
    <source>
        <dbReference type="Proteomes" id="UP000281564"/>
    </source>
</evidence>
<evidence type="ECO:0000256" key="5">
    <source>
        <dbReference type="SAM" id="Phobius"/>
    </source>
</evidence>
<comment type="subcellular location">
    <subcellularLocation>
        <location evidence="1">Membrane</location>
        <topology evidence="1">Multi-pass membrane protein</topology>
    </subcellularLocation>
</comment>
<evidence type="ECO:0000313" key="6">
    <source>
        <dbReference type="EMBL" id="RJX50347.1"/>
    </source>
</evidence>
<comment type="caution">
    <text evidence="6">The sequence shown here is derived from an EMBL/GenBank/DDBJ whole genome shotgun (WGS) entry which is preliminary data.</text>
</comment>
<protein>
    <recommendedName>
        <fullName evidence="8">DUF4870 domain-containing protein</fullName>
    </recommendedName>
</protein>
<feature type="transmembrane region" description="Helical" evidence="5">
    <location>
        <begin position="51"/>
        <end position="69"/>
    </location>
</feature>
<reference evidence="6 7" key="1">
    <citation type="submission" date="2018-06" db="EMBL/GenBank/DDBJ databases">
        <title>Halonotius sp. F13-13 a new haloarchaeeon isolated from a solar saltern from Isla Cristina, Huelva, Spain.</title>
        <authorList>
            <person name="Duran-Viseras A."/>
            <person name="Sanchez-Porro C."/>
            <person name="Ventosa A."/>
        </authorList>
    </citation>
    <scope>NUCLEOTIDE SEQUENCE [LARGE SCALE GENOMIC DNA]</scope>
    <source>
        <strain evidence="6 7">CECT 7525</strain>
    </source>
</reference>
<feature type="transmembrane region" description="Helical" evidence="5">
    <location>
        <begin position="12"/>
        <end position="31"/>
    </location>
</feature>
<evidence type="ECO:0000256" key="1">
    <source>
        <dbReference type="ARBA" id="ARBA00004141"/>
    </source>
</evidence>
<proteinExistence type="predicted"/>
<dbReference type="RefSeq" id="WP_120083920.1">
    <property type="nucleotide sequence ID" value="NZ_QMDW01000006.1"/>
</dbReference>
<name>A0A3A6Q161_9EURY</name>
<evidence type="ECO:0000256" key="2">
    <source>
        <dbReference type="ARBA" id="ARBA00022692"/>
    </source>
</evidence>
<gene>
    <name evidence="6" type="ORF">DP106_05445</name>
</gene>
<evidence type="ECO:0008006" key="8">
    <source>
        <dbReference type="Google" id="ProtNLM"/>
    </source>
</evidence>
<dbReference type="AlphaFoldDB" id="A0A3A6Q161"/>
<keyword evidence="7" id="KW-1185">Reference proteome</keyword>
<sequence>MLFDKKHTLGIIVHLIGFFFSFICSGIIYILSDNEFNKENSKKSFNWQLSFFIIWNLFASLVFFPVYIFNSSNDLIVLTFILLGGGGMILFGLISIIFCVLATIKSYGGERWDYPLAYGFI</sequence>
<evidence type="ECO:0000256" key="4">
    <source>
        <dbReference type="ARBA" id="ARBA00023136"/>
    </source>
</evidence>
<keyword evidence="4 5" id="KW-0472">Membrane</keyword>
<dbReference type="Pfam" id="PF09685">
    <property type="entry name" value="MamF_MmsF"/>
    <property type="match status" value="1"/>
</dbReference>
<evidence type="ECO:0000256" key="3">
    <source>
        <dbReference type="ARBA" id="ARBA00022989"/>
    </source>
</evidence>